<dbReference type="PANTHER" id="PTHR47613">
    <property type="entry name" value="SPERM ACROSOME MEMBRANE-ASSOCIATED PROTEIN 4"/>
    <property type="match status" value="1"/>
</dbReference>
<feature type="signal peptide" evidence="10">
    <location>
        <begin position="1"/>
        <end position="20"/>
    </location>
</feature>
<dbReference type="Proteomes" id="UP001044222">
    <property type="component" value="Chromosome 9"/>
</dbReference>
<proteinExistence type="inferred from homology"/>
<dbReference type="GO" id="GO:0005886">
    <property type="term" value="C:plasma membrane"/>
    <property type="evidence" value="ECO:0007669"/>
    <property type="project" value="UniProtKB-SubCell"/>
</dbReference>
<dbReference type="Pfam" id="PF00021">
    <property type="entry name" value="UPAR_LY6"/>
    <property type="match status" value="1"/>
</dbReference>
<evidence type="ECO:0000256" key="10">
    <source>
        <dbReference type="SAM" id="SignalP"/>
    </source>
</evidence>
<feature type="chain" id="PRO_5039214337" description="UPAR/Ly6 domain-containing protein" evidence="10">
    <location>
        <begin position="21"/>
        <end position="128"/>
    </location>
</feature>
<keyword evidence="7" id="KW-0325">Glycoprotein</keyword>
<evidence type="ECO:0000256" key="7">
    <source>
        <dbReference type="ARBA" id="ARBA00023180"/>
    </source>
</evidence>
<dbReference type="EMBL" id="JAFIRN010000009">
    <property type="protein sequence ID" value="KAG5843061.1"/>
    <property type="molecule type" value="Genomic_DNA"/>
</dbReference>
<evidence type="ECO:0000256" key="6">
    <source>
        <dbReference type="ARBA" id="ARBA00023157"/>
    </source>
</evidence>
<keyword evidence="8" id="KW-0449">Lipoprotein</keyword>
<feature type="domain" description="UPAR/Ly6" evidence="11">
    <location>
        <begin position="21"/>
        <end position="109"/>
    </location>
</feature>
<evidence type="ECO:0000256" key="5">
    <source>
        <dbReference type="ARBA" id="ARBA00023136"/>
    </source>
</evidence>
<dbReference type="InterPro" id="IPR045860">
    <property type="entry name" value="Snake_toxin-like_sf"/>
</dbReference>
<evidence type="ECO:0000259" key="11">
    <source>
        <dbReference type="SMART" id="SM00134"/>
    </source>
</evidence>
<protein>
    <recommendedName>
        <fullName evidence="11">UPAR/Ly6 domain-containing protein</fullName>
    </recommendedName>
</protein>
<evidence type="ECO:0000256" key="9">
    <source>
        <dbReference type="ARBA" id="ARBA00029446"/>
    </source>
</evidence>
<keyword evidence="3" id="KW-0336">GPI-anchor</keyword>
<keyword evidence="6" id="KW-1015">Disulfide bond</keyword>
<dbReference type="AlphaFoldDB" id="A0A9D3M5V3"/>
<evidence type="ECO:0000313" key="12">
    <source>
        <dbReference type="EMBL" id="KAG5843061.1"/>
    </source>
</evidence>
<evidence type="ECO:0000256" key="8">
    <source>
        <dbReference type="ARBA" id="ARBA00023288"/>
    </source>
</evidence>
<dbReference type="InterPro" id="IPR046354">
    <property type="entry name" value="SPACA4/Bouncer"/>
</dbReference>
<evidence type="ECO:0000256" key="1">
    <source>
        <dbReference type="ARBA" id="ARBA00004609"/>
    </source>
</evidence>
<reference evidence="12" key="1">
    <citation type="submission" date="2021-01" db="EMBL/GenBank/DDBJ databases">
        <title>A chromosome-scale assembly of European eel, Anguilla anguilla.</title>
        <authorList>
            <person name="Henkel C."/>
            <person name="Jong-Raadsen S.A."/>
            <person name="Dufour S."/>
            <person name="Weltzien F.-A."/>
            <person name="Palstra A.P."/>
            <person name="Pelster B."/>
            <person name="Spaink H.P."/>
            <person name="Van Den Thillart G.E."/>
            <person name="Jansen H."/>
            <person name="Zahm M."/>
            <person name="Klopp C."/>
            <person name="Cedric C."/>
            <person name="Louis A."/>
            <person name="Berthelot C."/>
            <person name="Parey E."/>
            <person name="Roest Crollius H."/>
            <person name="Montfort J."/>
            <person name="Robinson-Rechavi M."/>
            <person name="Bucao C."/>
            <person name="Bouchez O."/>
            <person name="Gislard M."/>
            <person name="Lluch J."/>
            <person name="Milhes M."/>
            <person name="Lampietro C."/>
            <person name="Lopez Roques C."/>
            <person name="Donnadieu C."/>
            <person name="Braasch I."/>
            <person name="Desvignes T."/>
            <person name="Postlethwait J."/>
            <person name="Bobe J."/>
            <person name="Guiguen Y."/>
            <person name="Dirks R."/>
        </authorList>
    </citation>
    <scope>NUCLEOTIDE SEQUENCE</scope>
    <source>
        <strain evidence="12">Tag_6206</strain>
        <tissue evidence="12">Liver</tissue>
    </source>
</reference>
<comment type="caution">
    <text evidence="12">The sequence shown here is derived from an EMBL/GenBank/DDBJ whole genome shotgun (WGS) entry which is preliminary data.</text>
</comment>
<keyword evidence="13" id="KW-1185">Reference proteome</keyword>
<dbReference type="PANTHER" id="PTHR47613:SF1">
    <property type="entry name" value="SPERM ACROSOME MEMBRANE-ASSOCIATED PROTEIN 4"/>
    <property type="match status" value="1"/>
</dbReference>
<evidence type="ECO:0000313" key="13">
    <source>
        <dbReference type="Proteomes" id="UP001044222"/>
    </source>
</evidence>
<organism evidence="12 13">
    <name type="scientific">Anguilla anguilla</name>
    <name type="common">European freshwater eel</name>
    <name type="synonym">Muraena anguilla</name>
    <dbReference type="NCBI Taxonomy" id="7936"/>
    <lineage>
        <taxon>Eukaryota</taxon>
        <taxon>Metazoa</taxon>
        <taxon>Chordata</taxon>
        <taxon>Craniata</taxon>
        <taxon>Vertebrata</taxon>
        <taxon>Euteleostomi</taxon>
        <taxon>Actinopterygii</taxon>
        <taxon>Neopterygii</taxon>
        <taxon>Teleostei</taxon>
        <taxon>Anguilliformes</taxon>
        <taxon>Anguillidae</taxon>
        <taxon>Anguilla</taxon>
    </lineage>
</organism>
<evidence type="ECO:0000256" key="4">
    <source>
        <dbReference type="ARBA" id="ARBA00022729"/>
    </source>
</evidence>
<dbReference type="SMART" id="SM00134">
    <property type="entry name" value="LU"/>
    <property type="match status" value="1"/>
</dbReference>
<gene>
    <name evidence="12" type="ORF">ANANG_G00184490</name>
</gene>
<keyword evidence="5" id="KW-0472">Membrane</keyword>
<dbReference type="Gene3D" id="2.10.60.10">
    <property type="entry name" value="CD59"/>
    <property type="match status" value="1"/>
</dbReference>
<accession>A0A9D3M5V3</accession>
<dbReference type="SUPFAM" id="SSF57302">
    <property type="entry name" value="Snake toxin-like"/>
    <property type="match status" value="1"/>
</dbReference>
<evidence type="ECO:0000256" key="2">
    <source>
        <dbReference type="ARBA" id="ARBA00022475"/>
    </source>
</evidence>
<keyword evidence="2" id="KW-1003">Cell membrane</keyword>
<comment type="subcellular location">
    <subcellularLocation>
        <location evidence="1">Cell membrane</location>
        <topology evidence="1">Lipid-anchor</topology>
        <topology evidence="1">GPI-anchor</topology>
    </subcellularLocation>
</comment>
<dbReference type="GO" id="GO:0035036">
    <property type="term" value="P:sperm-egg recognition"/>
    <property type="evidence" value="ECO:0007669"/>
    <property type="project" value="TreeGrafter"/>
</dbReference>
<comment type="similarity">
    <text evidence="9">Belongs to the SPACA4/bouncer family.</text>
</comment>
<dbReference type="GO" id="GO:0098552">
    <property type="term" value="C:side of membrane"/>
    <property type="evidence" value="ECO:0007669"/>
    <property type="project" value="UniProtKB-KW"/>
</dbReference>
<dbReference type="InterPro" id="IPR016054">
    <property type="entry name" value="LY6_UPA_recep-like"/>
</dbReference>
<name>A0A9D3M5V3_ANGAN</name>
<keyword evidence="4 10" id="KW-0732">Signal</keyword>
<evidence type="ECO:0000256" key="3">
    <source>
        <dbReference type="ARBA" id="ARBA00022622"/>
    </source>
</evidence>
<sequence length="128" mass="13501">MNRILLGIFAVGLLFTIGHALQCYNCDVGFGSLCITTKITCPAGEQCFSGKGKAAGFVPITQKGCLAVADCNKVSNVPLFDNHTIFSMNRTCCNQDLCNSSPRLAAPALLPLTVATISASLLMSRTLV</sequence>